<dbReference type="PROSITE" id="PS00135">
    <property type="entry name" value="TRYPSIN_SER"/>
    <property type="match status" value="1"/>
</dbReference>
<keyword evidence="7" id="KW-0325">Glycoprotein</keyword>
<evidence type="ECO:0000259" key="9">
    <source>
        <dbReference type="PROSITE" id="PS50240"/>
    </source>
</evidence>
<evidence type="ECO:0000256" key="3">
    <source>
        <dbReference type="ARBA" id="ARBA00022670"/>
    </source>
</evidence>
<evidence type="ECO:0000256" key="4">
    <source>
        <dbReference type="ARBA" id="ARBA00022729"/>
    </source>
</evidence>
<dbReference type="InterPro" id="IPR043504">
    <property type="entry name" value="Peptidase_S1_PA_chymotrypsin"/>
</dbReference>
<dbReference type="PANTHER" id="PTHR24264:SF65">
    <property type="entry name" value="SRCR DOMAIN-CONTAINING PROTEIN"/>
    <property type="match status" value="1"/>
</dbReference>
<dbReference type="PROSITE" id="PS51257">
    <property type="entry name" value="PROKAR_LIPOPROTEIN"/>
    <property type="match status" value="1"/>
</dbReference>
<evidence type="ECO:0000256" key="6">
    <source>
        <dbReference type="ARBA" id="ARBA00023157"/>
    </source>
</evidence>
<comment type="subcellular location">
    <subcellularLocation>
        <location evidence="1">Secreted</location>
    </subcellularLocation>
</comment>
<evidence type="ECO:0000256" key="2">
    <source>
        <dbReference type="ARBA" id="ARBA00022525"/>
    </source>
</evidence>
<keyword evidence="3" id="KW-0645">Protease</keyword>
<accession>A0A6J6DB63</accession>
<keyword evidence="2" id="KW-0964">Secreted</keyword>
<dbReference type="InterPro" id="IPR001254">
    <property type="entry name" value="Trypsin_dom"/>
</dbReference>
<feature type="compositionally biased region" description="Polar residues" evidence="8">
    <location>
        <begin position="63"/>
        <end position="72"/>
    </location>
</feature>
<dbReference type="PROSITE" id="PS00134">
    <property type="entry name" value="TRYPSIN_HIS"/>
    <property type="match status" value="1"/>
</dbReference>
<feature type="region of interest" description="Disordered" evidence="8">
    <location>
        <begin position="34"/>
        <end position="73"/>
    </location>
</feature>
<dbReference type="Pfam" id="PF00089">
    <property type="entry name" value="Trypsin"/>
    <property type="match status" value="1"/>
</dbReference>
<dbReference type="GO" id="GO:0005615">
    <property type="term" value="C:extracellular space"/>
    <property type="evidence" value="ECO:0007669"/>
    <property type="project" value="TreeGrafter"/>
</dbReference>
<dbReference type="PRINTS" id="PR00722">
    <property type="entry name" value="CHYMOTRYPSIN"/>
</dbReference>
<dbReference type="InterPro" id="IPR033116">
    <property type="entry name" value="TRYPSIN_SER"/>
</dbReference>
<dbReference type="AlphaFoldDB" id="A0A6J6DB63"/>
<evidence type="ECO:0000256" key="8">
    <source>
        <dbReference type="SAM" id="MobiDB-lite"/>
    </source>
</evidence>
<keyword evidence="5" id="KW-0378">Hydrolase</keyword>
<evidence type="ECO:0000256" key="1">
    <source>
        <dbReference type="ARBA" id="ARBA00004613"/>
    </source>
</evidence>
<dbReference type="PANTHER" id="PTHR24264">
    <property type="entry name" value="TRYPSIN-RELATED"/>
    <property type="match status" value="1"/>
</dbReference>
<dbReference type="InterPro" id="IPR018114">
    <property type="entry name" value="TRYPSIN_HIS"/>
</dbReference>
<evidence type="ECO:0000256" key="5">
    <source>
        <dbReference type="ARBA" id="ARBA00022801"/>
    </source>
</evidence>
<dbReference type="Gene3D" id="2.40.10.10">
    <property type="entry name" value="Trypsin-like serine proteases"/>
    <property type="match status" value="1"/>
</dbReference>
<proteinExistence type="predicted"/>
<dbReference type="SMART" id="SM00020">
    <property type="entry name" value="Tryp_SPc"/>
    <property type="match status" value="1"/>
</dbReference>
<dbReference type="SUPFAM" id="SSF50494">
    <property type="entry name" value="Trypsin-like serine proteases"/>
    <property type="match status" value="1"/>
</dbReference>
<name>A0A6J6DB63_9ZZZZ</name>
<evidence type="ECO:0000256" key="7">
    <source>
        <dbReference type="ARBA" id="ARBA00023180"/>
    </source>
</evidence>
<organism evidence="10">
    <name type="scientific">freshwater metagenome</name>
    <dbReference type="NCBI Taxonomy" id="449393"/>
    <lineage>
        <taxon>unclassified sequences</taxon>
        <taxon>metagenomes</taxon>
        <taxon>ecological metagenomes</taxon>
    </lineage>
</organism>
<sequence>MRLVASAGFVGILASSLFGCASSSVSLSPAAMENSMVEVESPPETPDDAPGDSKRTVIGDDSPPSTAMQSETAGAGDFQTAIVGGDDRDISWAPWQVALVWESVGSDWQGQFCGGSLISASWVVTAAHCLHGLSESEILSDLRIVSGQDVLDEVDVSDMTVSEVVLHPAYNDTTYANDIALVKLGTPLRLRPESLAVLILPSTEPAANTVARISGWGSTWVSDEVFDYPFFSDSDTQFPTQLQGAEVWVQSDSQCARDYGDQYDDERMLCASIDGYVVDTCQGDSGGPLATLERGRWVLSGVTSWGTGCAWLSSGIYTNVANYNEWITANVEVR</sequence>
<feature type="domain" description="Peptidase S1" evidence="9">
    <location>
        <begin position="82"/>
        <end position="332"/>
    </location>
</feature>
<evidence type="ECO:0000313" key="10">
    <source>
        <dbReference type="EMBL" id="CAB4560536.1"/>
    </source>
</evidence>
<keyword evidence="6" id="KW-1015">Disulfide bond</keyword>
<dbReference type="EMBL" id="CAEZTM010000001">
    <property type="protein sequence ID" value="CAB4560536.1"/>
    <property type="molecule type" value="Genomic_DNA"/>
</dbReference>
<dbReference type="InterPro" id="IPR050127">
    <property type="entry name" value="Serine_Proteases_S1"/>
</dbReference>
<dbReference type="FunFam" id="2.40.10.10:FF:000166">
    <property type="entry name" value="Trypsin"/>
    <property type="match status" value="1"/>
</dbReference>
<gene>
    <name evidence="10" type="ORF">UFOPK1684_00051</name>
</gene>
<dbReference type="GO" id="GO:0004252">
    <property type="term" value="F:serine-type endopeptidase activity"/>
    <property type="evidence" value="ECO:0007669"/>
    <property type="project" value="InterPro"/>
</dbReference>
<dbReference type="PROSITE" id="PS50240">
    <property type="entry name" value="TRYPSIN_DOM"/>
    <property type="match status" value="1"/>
</dbReference>
<protein>
    <submittedName>
        <fullName evidence="10">Unannotated protein</fullName>
    </submittedName>
</protein>
<dbReference type="CDD" id="cd00190">
    <property type="entry name" value="Tryp_SPc"/>
    <property type="match status" value="1"/>
</dbReference>
<dbReference type="InterPro" id="IPR009003">
    <property type="entry name" value="Peptidase_S1_PA"/>
</dbReference>
<keyword evidence="4" id="KW-0732">Signal</keyword>
<reference evidence="10" key="1">
    <citation type="submission" date="2020-05" db="EMBL/GenBank/DDBJ databases">
        <authorList>
            <person name="Chiriac C."/>
            <person name="Salcher M."/>
            <person name="Ghai R."/>
            <person name="Kavagutti S V."/>
        </authorList>
    </citation>
    <scope>NUCLEOTIDE SEQUENCE</scope>
</reference>
<dbReference type="FunFam" id="2.40.10.10:FF:000054">
    <property type="entry name" value="Complement C1r subcomponent"/>
    <property type="match status" value="1"/>
</dbReference>
<dbReference type="GO" id="GO:0006508">
    <property type="term" value="P:proteolysis"/>
    <property type="evidence" value="ECO:0007669"/>
    <property type="project" value="UniProtKB-KW"/>
</dbReference>
<dbReference type="InterPro" id="IPR001314">
    <property type="entry name" value="Peptidase_S1A"/>
</dbReference>